<dbReference type="InterPro" id="IPR011075">
    <property type="entry name" value="TetR_C"/>
</dbReference>
<dbReference type="PROSITE" id="PS01081">
    <property type="entry name" value="HTH_TETR_1"/>
    <property type="match status" value="1"/>
</dbReference>
<reference evidence="7" key="1">
    <citation type="journal article" date="2007" name="Proc. Natl. Acad. Sci. U.S.A.">
        <title>Genome sequencing reveals complex secondary metabolome in the marine actinomycete Salinispora tropica.</title>
        <authorList>
            <person name="Udwary D.W."/>
            <person name="Zeigler L."/>
            <person name="Asolkar R.N."/>
            <person name="Singan V."/>
            <person name="Lapidus A."/>
            <person name="Fenical W."/>
            <person name="Jensen P.R."/>
            <person name="Moore B.S."/>
        </authorList>
    </citation>
    <scope>NUCLEOTIDE SEQUENCE [LARGE SCALE GENOMIC DNA]</scope>
    <source>
        <strain evidence="7">ATCC BAA-916 / DSM 44818 / CNB-440</strain>
    </source>
</reference>
<evidence type="ECO:0000256" key="1">
    <source>
        <dbReference type="ARBA" id="ARBA00023015"/>
    </source>
</evidence>
<dbReference type="Pfam" id="PF16859">
    <property type="entry name" value="TetR_C_11"/>
    <property type="match status" value="1"/>
</dbReference>
<dbReference type="InterPro" id="IPR009057">
    <property type="entry name" value="Homeodomain-like_sf"/>
</dbReference>
<sequence length="266" mass="28141">MAWGTSSPWRCAARASDSVAGTEGSRKRVGTQPYRRCGTLSHVTTEKRRAPAGAAVLRGEITTAIRRAVLQELAAVGYGRLSIEAIARRAGVGKTAIYRRWSSKVDLVLEVVVAAVGKRFPLPDTGGLRGDLELVFLIMTRALGHPLAAQIIPDLLAEAARNEQIAQTLQRVLRDNQRDIGGQVVGRAVSRGELPPDIDLDIAVDLIVGPLYWRLAVSRTPLAVEELPGLAAAVAAALGVASQPAVPSELGVPLPGTVTRTDTGQS</sequence>
<evidence type="ECO:0000313" key="7">
    <source>
        <dbReference type="Proteomes" id="UP000000235"/>
    </source>
</evidence>
<dbReference type="Gene3D" id="1.10.357.10">
    <property type="entry name" value="Tetracycline Repressor, domain 2"/>
    <property type="match status" value="1"/>
</dbReference>
<evidence type="ECO:0000256" key="4">
    <source>
        <dbReference type="PROSITE-ProRule" id="PRU00335"/>
    </source>
</evidence>
<dbReference type="SUPFAM" id="SSF48498">
    <property type="entry name" value="Tetracyclin repressor-like, C-terminal domain"/>
    <property type="match status" value="1"/>
</dbReference>
<dbReference type="InterPro" id="IPR023772">
    <property type="entry name" value="DNA-bd_HTH_TetR-type_CS"/>
</dbReference>
<feature type="DNA-binding region" description="H-T-H motif" evidence="4">
    <location>
        <begin position="82"/>
        <end position="101"/>
    </location>
</feature>
<dbReference type="eggNOG" id="COG1309">
    <property type="taxonomic scope" value="Bacteria"/>
</dbReference>
<dbReference type="PROSITE" id="PS50977">
    <property type="entry name" value="HTH_TETR_2"/>
    <property type="match status" value="1"/>
</dbReference>
<dbReference type="InterPro" id="IPR050109">
    <property type="entry name" value="HTH-type_TetR-like_transc_reg"/>
</dbReference>
<dbReference type="Proteomes" id="UP000000235">
    <property type="component" value="Chromosome"/>
</dbReference>
<keyword evidence="7" id="KW-1185">Reference proteome</keyword>
<proteinExistence type="predicted"/>
<dbReference type="EMBL" id="CP000667">
    <property type="protein sequence ID" value="ABP54151.1"/>
    <property type="molecule type" value="Genomic_DNA"/>
</dbReference>
<name>A4X5K1_SALTO</name>
<keyword evidence="3" id="KW-0804">Transcription</keyword>
<accession>A4X5K1</accession>
<feature type="domain" description="HTH tetR-type" evidence="5">
    <location>
        <begin position="59"/>
        <end position="119"/>
    </location>
</feature>
<dbReference type="Pfam" id="PF00440">
    <property type="entry name" value="TetR_N"/>
    <property type="match status" value="1"/>
</dbReference>
<gene>
    <name evidence="6" type="ordered locus">Strop_1687</name>
</gene>
<dbReference type="STRING" id="369723.Strop_1687"/>
<dbReference type="InterPro" id="IPR001647">
    <property type="entry name" value="HTH_TetR"/>
</dbReference>
<dbReference type="HOGENOM" id="CLU_069356_25_1_11"/>
<dbReference type="InterPro" id="IPR036271">
    <property type="entry name" value="Tet_transcr_reg_TetR-rel_C_sf"/>
</dbReference>
<evidence type="ECO:0000256" key="3">
    <source>
        <dbReference type="ARBA" id="ARBA00023163"/>
    </source>
</evidence>
<keyword evidence="1" id="KW-0805">Transcription regulation</keyword>
<dbReference type="GO" id="GO:0000976">
    <property type="term" value="F:transcription cis-regulatory region binding"/>
    <property type="evidence" value="ECO:0007669"/>
    <property type="project" value="TreeGrafter"/>
</dbReference>
<protein>
    <submittedName>
        <fullName evidence="6">Regulatory protein, TetR</fullName>
    </submittedName>
</protein>
<dbReference type="PANTHER" id="PTHR30055:SF148">
    <property type="entry name" value="TETR-FAMILY TRANSCRIPTIONAL REGULATOR"/>
    <property type="match status" value="1"/>
</dbReference>
<dbReference type="Gene3D" id="1.10.10.60">
    <property type="entry name" value="Homeodomain-like"/>
    <property type="match status" value="1"/>
</dbReference>
<keyword evidence="2 4" id="KW-0238">DNA-binding</keyword>
<evidence type="ECO:0000313" key="6">
    <source>
        <dbReference type="EMBL" id="ABP54151.1"/>
    </source>
</evidence>
<evidence type="ECO:0000259" key="5">
    <source>
        <dbReference type="PROSITE" id="PS50977"/>
    </source>
</evidence>
<dbReference type="PANTHER" id="PTHR30055">
    <property type="entry name" value="HTH-TYPE TRANSCRIPTIONAL REGULATOR RUTR"/>
    <property type="match status" value="1"/>
</dbReference>
<dbReference type="AlphaFoldDB" id="A4X5K1"/>
<dbReference type="GO" id="GO:0003700">
    <property type="term" value="F:DNA-binding transcription factor activity"/>
    <property type="evidence" value="ECO:0007669"/>
    <property type="project" value="TreeGrafter"/>
</dbReference>
<organism evidence="6 7">
    <name type="scientific">Salinispora tropica (strain ATCC BAA-916 / DSM 44818 / JCM 13857 / NBRC 105044 / CNB-440)</name>
    <dbReference type="NCBI Taxonomy" id="369723"/>
    <lineage>
        <taxon>Bacteria</taxon>
        <taxon>Bacillati</taxon>
        <taxon>Actinomycetota</taxon>
        <taxon>Actinomycetes</taxon>
        <taxon>Micromonosporales</taxon>
        <taxon>Micromonosporaceae</taxon>
        <taxon>Salinispora</taxon>
    </lineage>
</organism>
<dbReference type="SUPFAM" id="SSF46689">
    <property type="entry name" value="Homeodomain-like"/>
    <property type="match status" value="1"/>
</dbReference>
<dbReference type="KEGG" id="stp:Strop_1687"/>
<evidence type="ECO:0000256" key="2">
    <source>
        <dbReference type="ARBA" id="ARBA00023125"/>
    </source>
</evidence>